<evidence type="ECO:0000256" key="5">
    <source>
        <dbReference type="SAM" id="Phobius"/>
    </source>
</evidence>
<reference evidence="6 7" key="1">
    <citation type="journal article" date="2010" name="Proc. Natl. Acad. Sci. U.S.A.">
        <title>Enigmatic, ultrasmall, uncultivated Archaea.</title>
        <authorList>
            <person name="Baker B.J."/>
            <person name="Comolli L.R."/>
            <person name="Dick G.J."/>
            <person name="Hauser L.J."/>
            <person name="Hyatt D."/>
            <person name="Dill B.D."/>
            <person name="Land M.L."/>
            <person name="Verberkmoes N.C."/>
            <person name="Hettich R.L."/>
            <person name="Banfield J.F."/>
        </authorList>
    </citation>
    <scope>NUCLEOTIDE SEQUENCE [LARGE SCALE GENOMIC DNA]</scope>
</reference>
<evidence type="ECO:0008006" key="8">
    <source>
        <dbReference type="Google" id="ProtNLM"/>
    </source>
</evidence>
<proteinExistence type="predicted"/>
<feature type="transmembrane region" description="Helical" evidence="5">
    <location>
        <begin position="211"/>
        <end position="232"/>
    </location>
</feature>
<evidence type="ECO:0000256" key="3">
    <source>
        <dbReference type="ARBA" id="ARBA00022989"/>
    </source>
</evidence>
<evidence type="ECO:0000256" key="2">
    <source>
        <dbReference type="ARBA" id="ARBA00022692"/>
    </source>
</evidence>
<dbReference type="AlphaFoldDB" id="D6GWX5"/>
<accession>D6GWX5</accession>
<evidence type="ECO:0000256" key="1">
    <source>
        <dbReference type="ARBA" id="ARBA00004141"/>
    </source>
</evidence>
<evidence type="ECO:0000313" key="7">
    <source>
        <dbReference type="Proteomes" id="UP000009376"/>
    </source>
</evidence>
<dbReference type="GO" id="GO:0016020">
    <property type="term" value="C:membrane"/>
    <property type="evidence" value="ECO:0007669"/>
    <property type="project" value="UniProtKB-SubCell"/>
</dbReference>
<evidence type="ECO:0000256" key="4">
    <source>
        <dbReference type="ARBA" id="ARBA00023136"/>
    </source>
</evidence>
<dbReference type="Proteomes" id="UP000009376">
    <property type="component" value="Unassembled WGS sequence"/>
</dbReference>
<name>D6GWX5_PARA5</name>
<comment type="subcellular location">
    <subcellularLocation>
        <location evidence="1">Membrane</location>
        <topology evidence="1">Multi-pass membrane protein</topology>
    </subcellularLocation>
</comment>
<keyword evidence="4 5" id="KW-0472">Membrane</keyword>
<evidence type="ECO:0000313" key="6">
    <source>
        <dbReference type="EMBL" id="EFD92276.1"/>
    </source>
</evidence>
<dbReference type="SMART" id="SM01415">
    <property type="entry name" value="DUF106"/>
    <property type="match status" value="1"/>
</dbReference>
<gene>
    <name evidence="6" type="ORF">BJBARM5_0996</name>
</gene>
<feature type="transmembrane region" description="Helical" evidence="5">
    <location>
        <begin position="79"/>
        <end position="98"/>
    </location>
</feature>
<protein>
    <recommendedName>
        <fullName evidence="8">DUF106 domain-containing protein</fullName>
    </recommendedName>
</protein>
<organism evidence="6 7">
    <name type="scientific">Candidatus Parvarchaeum acidophilus ARMAN-5</name>
    <dbReference type="NCBI Taxonomy" id="662762"/>
    <lineage>
        <taxon>Archaea</taxon>
        <taxon>Candidatus Parvarchaeota</taxon>
        <taxon>Candidatus Parvarchaeum</taxon>
    </lineage>
</organism>
<keyword evidence="2 5" id="KW-0812">Transmembrane</keyword>
<keyword evidence="3 5" id="KW-1133">Transmembrane helix</keyword>
<feature type="transmembrane region" description="Helical" evidence="5">
    <location>
        <begin position="6"/>
        <end position="26"/>
    </location>
</feature>
<dbReference type="InterPro" id="IPR002809">
    <property type="entry name" value="EMC3/TMCO1"/>
</dbReference>
<dbReference type="EMBL" id="GG745612">
    <property type="protein sequence ID" value="EFD92276.1"/>
    <property type="molecule type" value="Genomic_DNA"/>
</dbReference>
<sequence>MNLETIAVILISIAVGASGQIAYLFIVDHEMVRASKANIKSLQQKMKGMKPDHPEFKPTYSQLMSENSKIMKQSMKPTFITFVPFLIVFLLMSSYFSYVPVAVGSPISATFSGKINGSVFSLNSCVTFNGKNNMSIFSNDTSLKFNANATRAGNCTVFLLSNGKQYNSTFTLVGASHPNTVSLNSTKIEFVPNTFVVANLPFSLPLIGNKLNWYLAYLIITFITSISLNRILMHYKLIA</sequence>
<dbReference type="Pfam" id="PF01956">
    <property type="entry name" value="EMC3_TMCO1"/>
    <property type="match status" value="1"/>
</dbReference>